<protein>
    <submittedName>
        <fullName evidence="1">Uncharacterized protein</fullName>
    </submittedName>
</protein>
<proteinExistence type="predicted"/>
<organism evidence="1 2">
    <name type="scientific">Sphingomonas endophytica</name>
    <dbReference type="NCBI Taxonomy" id="869719"/>
    <lineage>
        <taxon>Bacteria</taxon>
        <taxon>Pseudomonadati</taxon>
        <taxon>Pseudomonadota</taxon>
        <taxon>Alphaproteobacteria</taxon>
        <taxon>Sphingomonadales</taxon>
        <taxon>Sphingomonadaceae</taxon>
        <taxon>Sphingomonas</taxon>
    </lineage>
</organism>
<dbReference type="Proteomes" id="UP000560131">
    <property type="component" value="Unassembled WGS sequence"/>
</dbReference>
<gene>
    <name evidence="1" type="ORF">FHS97_000978</name>
</gene>
<accession>A0ABR6N2Q6</accession>
<comment type="caution">
    <text evidence="1">The sequence shown here is derived from an EMBL/GenBank/DDBJ whole genome shotgun (WGS) entry which is preliminary data.</text>
</comment>
<name>A0ABR6N2Q6_9SPHN</name>
<sequence>MTRNLAGKRLLKMSATRLNVVARRDLVQAVRSAFVPVEHATMKGAADAQRLVGFLIDQHREAALPLDVGGEVLASINEAAQLLFASREKMVSAHLALQAVAAELGLNEVGFSPDCPAYAAHERPPLTAAA</sequence>
<evidence type="ECO:0000313" key="1">
    <source>
        <dbReference type="EMBL" id="MBB5725070.1"/>
    </source>
</evidence>
<evidence type="ECO:0000313" key="2">
    <source>
        <dbReference type="Proteomes" id="UP000560131"/>
    </source>
</evidence>
<dbReference type="EMBL" id="JACIJN010000002">
    <property type="protein sequence ID" value="MBB5725070.1"/>
    <property type="molecule type" value="Genomic_DNA"/>
</dbReference>
<dbReference type="RefSeq" id="WP_184033833.1">
    <property type="nucleotide sequence ID" value="NZ_BAABAR010000007.1"/>
</dbReference>
<keyword evidence="2" id="KW-1185">Reference proteome</keyword>
<reference evidence="1 2" key="1">
    <citation type="submission" date="2020-08" db="EMBL/GenBank/DDBJ databases">
        <title>Genomic Encyclopedia of Type Strains, Phase IV (KMG-IV): sequencing the most valuable type-strain genomes for metagenomic binning, comparative biology and taxonomic classification.</title>
        <authorList>
            <person name="Goeker M."/>
        </authorList>
    </citation>
    <scope>NUCLEOTIDE SEQUENCE [LARGE SCALE GENOMIC DNA]</scope>
    <source>
        <strain evidence="1 2">DSM 101535</strain>
    </source>
</reference>